<dbReference type="RefSeq" id="WP_112898808.1">
    <property type="nucleotide sequence ID" value="NZ_CP030750.1"/>
</dbReference>
<gene>
    <name evidence="1" type="ORF">C1S65_18110</name>
</gene>
<proteinExistence type="predicted"/>
<sequence>MNTAFILMAQYNGLAIIPIDQVCADYFTHLTPDMFQRKVLAGQIKLPITRLETSQKSARGIHIADLAQYLDQQREAALKECAQLNRTLRAG</sequence>
<reference evidence="1 2" key="1">
    <citation type="submission" date="2018-06" db="EMBL/GenBank/DDBJ databases">
        <title>The genome of Pseudomonas putida NX-1, a lignin degrader.</title>
        <authorList>
            <person name="Xu Z."/>
        </authorList>
    </citation>
    <scope>NUCLEOTIDE SEQUENCE [LARGE SCALE GENOMIC DNA]</scope>
    <source>
        <strain evidence="1 2">NX-1</strain>
    </source>
</reference>
<dbReference type="GO" id="GO:0006355">
    <property type="term" value="P:regulation of DNA-templated transcription"/>
    <property type="evidence" value="ECO:0007669"/>
    <property type="project" value="InterPro"/>
</dbReference>
<evidence type="ECO:0000313" key="1">
    <source>
        <dbReference type="EMBL" id="AXA25933.1"/>
    </source>
</evidence>
<dbReference type="Proteomes" id="UP000251617">
    <property type="component" value="Chromosome"/>
</dbReference>
<dbReference type="Pfam" id="PF11112">
    <property type="entry name" value="PyocinActivator"/>
    <property type="match status" value="1"/>
</dbReference>
<evidence type="ECO:0000313" key="2">
    <source>
        <dbReference type="Proteomes" id="UP000251617"/>
    </source>
</evidence>
<protein>
    <submittedName>
        <fullName evidence="1">Pyocin activator protein PrtN</fullName>
    </submittedName>
</protein>
<dbReference type="EMBL" id="CP030750">
    <property type="protein sequence ID" value="AXA25933.1"/>
    <property type="molecule type" value="Genomic_DNA"/>
</dbReference>
<dbReference type="AlphaFoldDB" id="A0AAD0L886"/>
<name>A0AAD0L886_PSEPU</name>
<accession>A0AAD0L886</accession>
<organism evidence="1 2">
    <name type="scientific">Pseudomonas putida</name>
    <name type="common">Arthrobacter siderocapsulatus</name>
    <dbReference type="NCBI Taxonomy" id="303"/>
    <lineage>
        <taxon>Bacteria</taxon>
        <taxon>Pseudomonadati</taxon>
        <taxon>Pseudomonadota</taxon>
        <taxon>Gammaproteobacteria</taxon>
        <taxon>Pseudomonadales</taxon>
        <taxon>Pseudomonadaceae</taxon>
        <taxon>Pseudomonas</taxon>
    </lineage>
</organism>
<dbReference type="InterPro" id="IPR020518">
    <property type="entry name" value="Tscrpt_reg_PrtN"/>
</dbReference>